<name>A0A6J7L8N6_9ZZZZ</name>
<gene>
    <name evidence="1" type="ORF">UFOPK3564_04164</name>
</gene>
<organism evidence="1">
    <name type="scientific">freshwater metagenome</name>
    <dbReference type="NCBI Taxonomy" id="449393"/>
    <lineage>
        <taxon>unclassified sequences</taxon>
        <taxon>metagenomes</taxon>
        <taxon>ecological metagenomes</taxon>
    </lineage>
</organism>
<dbReference type="AlphaFoldDB" id="A0A6J7L8N6"/>
<accession>A0A6J7L8N6</accession>
<reference evidence="1" key="1">
    <citation type="submission" date="2020-05" db="EMBL/GenBank/DDBJ databases">
        <authorList>
            <person name="Chiriac C."/>
            <person name="Salcher M."/>
            <person name="Ghai R."/>
            <person name="Kavagutti S V."/>
        </authorList>
    </citation>
    <scope>NUCLEOTIDE SEQUENCE</scope>
</reference>
<protein>
    <submittedName>
        <fullName evidence="1">Unannotated protein</fullName>
    </submittedName>
</protein>
<dbReference type="EMBL" id="CAFBMK010000517">
    <property type="protein sequence ID" value="CAB4962539.1"/>
    <property type="molecule type" value="Genomic_DNA"/>
</dbReference>
<proteinExistence type="predicted"/>
<evidence type="ECO:0000313" key="1">
    <source>
        <dbReference type="EMBL" id="CAB4962539.1"/>
    </source>
</evidence>
<sequence length="181" mass="18591">MKETFTVTVRPRTRLRRIASVGRIRTTKVRPPFSVTVRVPTVAAPRLTRTRTRQLAAPFAQLTVMPNRPFASTRTDRFASRIVGAFPGVAGFAGVAGVAGVAGAAGASGVPGAPGVAGDAGVAGSAGAVGAASSGANANCRFRSPGLHFSFVLNTLPVTHRNMLGFVTLGAWRTFVACSNA</sequence>